<evidence type="ECO:0000259" key="6">
    <source>
        <dbReference type="PROSITE" id="PS51352"/>
    </source>
</evidence>
<dbReference type="InterPro" id="IPR017937">
    <property type="entry name" value="Thioredoxin_CS"/>
</dbReference>
<keyword evidence="3" id="KW-1015">Disulfide bond</keyword>
<protein>
    <submittedName>
        <fullName evidence="7">Alkyl hydroperoxide reductase</fullName>
    </submittedName>
</protein>
<dbReference type="PANTHER" id="PTHR42852">
    <property type="entry name" value="THIOL:DISULFIDE INTERCHANGE PROTEIN DSBE"/>
    <property type="match status" value="1"/>
</dbReference>
<dbReference type="PROSITE" id="PS51257">
    <property type="entry name" value="PROKAR_LIPOPROTEIN"/>
    <property type="match status" value="1"/>
</dbReference>
<dbReference type="InterPro" id="IPR013766">
    <property type="entry name" value="Thioredoxin_domain"/>
</dbReference>
<dbReference type="GO" id="GO:0016209">
    <property type="term" value="F:antioxidant activity"/>
    <property type="evidence" value="ECO:0007669"/>
    <property type="project" value="InterPro"/>
</dbReference>
<dbReference type="SUPFAM" id="SSF52833">
    <property type="entry name" value="Thioredoxin-like"/>
    <property type="match status" value="1"/>
</dbReference>
<dbReference type="GO" id="GO:0030313">
    <property type="term" value="C:cell envelope"/>
    <property type="evidence" value="ECO:0007669"/>
    <property type="project" value="UniProtKB-SubCell"/>
</dbReference>
<reference evidence="7 8" key="2">
    <citation type="submission" date="2018-07" db="EMBL/GenBank/DDBJ databases">
        <title>Pontibacter sp. 2b14 genomic sequence and assembly.</title>
        <authorList>
            <person name="Du Z.-J."/>
        </authorList>
    </citation>
    <scope>NUCLEOTIDE SEQUENCE [LARGE SCALE GENOMIC DNA]</scope>
    <source>
        <strain evidence="7 8">2b14</strain>
    </source>
</reference>
<dbReference type="InterPro" id="IPR036249">
    <property type="entry name" value="Thioredoxin-like_sf"/>
</dbReference>
<organism evidence="7 8">
    <name type="scientific">Pontibacter arcticus</name>
    <dbReference type="NCBI Taxonomy" id="2080288"/>
    <lineage>
        <taxon>Bacteria</taxon>
        <taxon>Pseudomonadati</taxon>
        <taxon>Bacteroidota</taxon>
        <taxon>Cytophagia</taxon>
        <taxon>Cytophagales</taxon>
        <taxon>Hymenobacteraceae</taxon>
        <taxon>Pontibacter</taxon>
    </lineage>
</organism>
<dbReference type="Pfam" id="PF14289">
    <property type="entry name" value="DUF4369"/>
    <property type="match status" value="1"/>
</dbReference>
<gene>
    <name evidence="7" type="ORF">DP923_08450</name>
</gene>
<reference evidence="7 8" key="1">
    <citation type="submission" date="2018-06" db="EMBL/GenBank/DDBJ databases">
        <authorList>
            <person name="Liu Z.-W."/>
        </authorList>
    </citation>
    <scope>NUCLEOTIDE SEQUENCE [LARGE SCALE GENOMIC DNA]</scope>
    <source>
        <strain evidence="7 8">2b14</strain>
    </source>
</reference>
<evidence type="ECO:0000313" key="8">
    <source>
        <dbReference type="Proteomes" id="UP000251692"/>
    </source>
</evidence>
<keyword evidence="5" id="KW-0175">Coiled coil</keyword>
<evidence type="ECO:0000313" key="7">
    <source>
        <dbReference type="EMBL" id="RAU83235.1"/>
    </source>
</evidence>
<feature type="coiled-coil region" evidence="5">
    <location>
        <begin position="125"/>
        <end position="159"/>
    </location>
</feature>
<dbReference type="OrthoDB" id="6399635at2"/>
<dbReference type="GO" id="GO:0016491">
    <property type="term" value="F:oxidoreductase activity"/>
    <property type="evidence" value="ECO:0007669"/>
    <property type="project" value="InterPro"/>
</dbReference>
<dbReference type="Gene3D" id="3.40.30.10">
    <property type="entry name" value="Glutaredoxin"/>
    <property type="match status" value="1"/>
</dbReference>
<keyword evidence="8" id="KW-1185">Reference proteome</keyword>
<accession>A0A364RG49</accession>
<evidence type="ECO:0000256" key="2">
    <source>
        <dbReference type="ARBA" id="ARBA00022748"/>
    </source>
</evidence>
<feature type="domain" description="Thioredoxin" evidence="6">
    <location>
        <begin position="232"/>
        <end position="370"/>
    </location>
</feature>
<dbReference type="PROSITE" id="PS00194">
    <property type="entry name" value="THIOREDOXIN_1"/>
    <property type="match status" value="1"/>
</dbReference>
<name>A0A364RG49_9BACT</name>
<comment type="caution">
    <text evidence="7">The sequence shown here is derived from an EMBL/GenBank/DDBJ whole genome shotgun (WGS) entry which is preliminary data.</text>
</comment>
<dbReference type="CDD" id="cd02966">
    <property type="entry name" value="TlpA_like_family"/>
    <property type="match status" value="1"/>
</dbReference>
<dbReference type="EMBL" id="QMDV01000002">
    <property type="protein sequence ID" value="RAU83235.1"/>
    <property type="molecule type" value="Genomic_DNA"/>
</dbReference>
<dbReference type="Pfam" id="PF00578">
    <property type="entry name" value="AhpC-TSA"/>
    <property type="match status" value="1"/>
</dbReference>
<dbReference type="InterPro" id="IPR025380">
    <property type="entry name" value="DUF4369"/>
</dbReference>
<dbReference type="PROSITE" id="PS51352">
    <property type="entry name" value="THIOREDOXIN_2"/>
    <property type="match status" value="1"/>
</dbReference>
<evidence type="ECO:0000256" key="4">
    <source>
        <dbReference type="ARBA" id="ARBA00023284"/>
    </source>
</evidence>
<dbReference type="GO" id="GO:0017004">
    <property type="term" value="P:cytochrome complex assembly"/>
    <property type="evidence" value="ECO:0007669"/>
    <property type="project" value="UniProtKB-KW"/>
</dbReference>
<proteinExistence type="predicted"/>
<dbReference type="AlphaFoldDB" id="A0A364RG49"/>
<dbReference type="PANTHER" id="PTHR42852:SF6">
    <property type="entry name" value="THIOL:DISULFIDE INTERCHANGE PROTEIN DSBE"/>
    <property type="match status" value="1"/>
</dbReference>
<evidence type="ECO:0000256" key="5">
    <source>
        <dbReference type="SAM" id="Coils"/>
    </source>
</evidence>
<keyword evidence="2" id="KW-0201">Cytochrome c-type biogenesis</keyword>
<sequence>MKYNNLVLAFAATGILAGCQGNKSTSANGDGYIIQGKLQNQTEGKVYLHELGEQQLVARDTAEIGKDGSFKFEGTVTEPTLYRVSTDERNGVMLVLENGTIRFQADAKDMNGTAKIEGSEESILFQELNKLVNESQLKQSQLEQQFNQAMSEGKTAEAEVARAEYMNIQKGVKKFIASHPGSVVSAFGTATLIDPVNDFAFADSMATLFKEKMPESKYTKMLTNRLAPYSSTAIGATAPDINLPSPDGSNKTLSSLKGKYVLIDFWASWCGPCRKENPNVVRMYNAYKGKGFEIYGVSLDQSKEKWLGAIEKDGLTWQQVSDLKGWESAAASLYNVTAIPQTILLDPNGKIIAKNLRGEELEAKLASLLK</sequence>
<dbReference type="Proteomes" id="UP000251692">
    <property type="component" value="Unassembled WGS sequence"/>
</dbReference>
<comment type="subcellular location">
    <subcellularLocation>
        <location evidence="1">Cell envelope</location>
    </subcellularLocation>
</comment>
<evidence type="ECO:0000256" key="1">
    <source>
        <dbReference type="ARBA" id="ARBA00004196"/>
    </source>
</evidence>
<evidence type="ECO:0000256" key="3">
    <source>
        <dbReference type="ARBA" id="ARBA00023157"/>
    </source>
</evidence>
<dbReference type="InterPro" id="IPR050553">
    <property type="entry name" value="Thioredoxin_ResA/DsbE_sf"/>
</dbReference>
<keyword evidence="4" id="KW-0676">Redox-active center</keyword>
<dbReference type="RefSeq" id="WP_112305385.1">
    <property type="nucleotide sequence ID" value="NZ_QMDV01000002.1"/>
</dbReference>
<dbReference type="InterPro" id="IPR000866">
    <property type="entry name" value="AhpC/TSA"/>
</dbReference>